<dbReference type="AlphaFoldDB" id="A0A517Q589"/>
<reference evidence="1 2" key="1">
    <citation type="submission" date="2019-03" db="EMBL/GenBank/DDBJ databases">
        <title>Deep-cultivation of Planctomycetes and their phenomic and genomic characterization uncovers novel biology.</title>
        <authorList>
            <person name="Wiegand S."/>
            <person name="Jogler M."/>
            <person name="Boedeker C."/>
            <person name="Pinto D."/>
            <person name="Vollmers J."/>
            <person name="Rivas-Marin E."/>
            <person name="Kohn T."/>
            <person name="Peeters S.H."/>
            <person name="Heuer A."/>
            <person name="Rast P."/>
            <person name="Oberbeckmann S."/>
            <person name="Bunk B."/>
            <person name="Jeske O."/>
            <person name="Meyerdierks A."/>
            <person name="Storesund J.E."/>
            <person name="Kallscheuer N."/>
            <person name="Luecker S."/>
            <person name="Lage O.M."/>
            <person name="Pohl T."/>
            <person name="Merkel B.J."/>
            <person name="Hornburger P."/>
            <person name="Mueller R.-W."/>
            <person name="Bruemmer F."/>
            <person name="Labrenz M."/>
            <person name="Spormann A.M."/>
            <person name="Op den Camp H."/>
            <person name="Overmann J."/>
            <person name="Amann R."/>
            <person name="Jetten M.S.M."/>
            <person name="Mascher T."/>
            <person name="Medema M.H."/>
            <person name="Devos D.P."/>
            <person name="Kaster A.-K."/>
            <person name="Ovreas L."/>
            <person name="Rohde M."/>
            <person name="Galperin M.Y."/>
            <person name="Jogler C."/>
        </authorList>
    </citation>
    <scope>NUCLEOTIDE SEQUENCE [LARGE SCALE GENOMIC DNA]</scope>
    <source>
        <strain evidence="1 2">Enr10</strain>
    </source>
</reference>
<dbReference type="RefSeq" id="WP_145448962.1">
    <property type="nucleotide sequence ID" value="NZ_CP037421.1"/>
</dbReference>
<evidence type="ECO:0000313" key="2">
    <source>
        <dbReference type="Proteomes" id="UP000315647"/>
    </source>
</evidence>
<dbReference type="EMBL" id="CP037421">
    <property type="protein sequence ID" value="QDT26795.1"/>
    <property type="molecule type" value="Genomic_DNA"/>
</dbReference>
<gene>
    <name evidence="1" type="ORF">Enr10x_21050</name>
</gene>
<accession>A0A517Q589</accession>
<name>A0A517Q589_9PLAN</name>
<dbReference type="Proteomes" id="UP000315647">
    <property type="component" value="Chromosome"/>
</dbReference>
<sequence length="126" mass="14067">MSAPIVHAGLTFPGIHQDLIFGTPELKRQKNVIFSLKGATSLNGEIDTREITVEHWLFNGYSYAELIAALSAIKDHASVKGTLVDSLGTTFSNVEFLRQEPIQGPLYDPVKGWWKKIRLVFEELTP</sequence>
<proteinExistence type="predicted"/>
<evidence type="ECO:0000313" key="1">
    <source>
        <dbReference type="EMBL" id="QDT26795.1"/>
    </source>
</evidence>
<organism evidence="1 2">
    <name type="scientific">Gimesia panareensis</name>
    <dbReference type="NCBI Taxonomy" id="2527978"/>
    <lineage>
        <taxon>Bacteria</taxon>
        <taxon>Pseudomonadati</taxon>
        <taxon>Planctomycetota</taxon>
        <taxon>Planctomycetia</taxon>
        <taxon>Planctomycetales</taxon>
        <taxon>Planctomycetaceae</taxon>
        <taxon>Gimesia</taxon>
    </lineage>
</organism>
<keyword evidence="2" id="KW-1185">Reference proteome</keyword>
<protein>
    <submittedName>
        <fullName evidence="1">Uncharacterized protein</fullName>
    </submittedName>
</protein>